<dbReference type="Pfam" id="PF22366">
    <property type="entry name" value="NDH2_C"/>
    <property type="match status" value="1"/>
</dbReference>
<keyword evidence="4" id="KW-0274">FAD</keyword>
<feature type="domain" description="External alternative NADH-ubiquinone oxidoreductase-like C-terminal" evidence="11">
    <location>
        <begin position="352"/>
        <end position="408"/>
    </location>
</feature>
<dbReference type="InterPro" id="IPR054585">
    <property type="entry name" value="NDH2-like_C"/>
</dbReference>
<proteinExistence type="inferred from homology"/>
<evidence type="ECO:0000256" key="2">
    <source>
        <dbReference type="ARBA" id="ARBA00012637"/>
    </source>
</evidence>
<dbReference type="PRINTS" id="PR00411">
    <property type="entry name" value="PNDRDTASEI"/>
</dbReference>
<dbReference type="Proteomes" id="UP000242687">
    <property type="component" value="Unassembled WGS sequence"/>
</dbReference>
<dbReference type="InterPro" id="IPR023753">
    <property type="entry name" value="FAD/NAD-binding_dom"/>
</dbReference>
<dbReference type="GO" id="GO:0050136">
    <property type="term" value="F:NADH dehydrogenase (quinone) (non-electrogenic) activity"/>
    <property type="evidence" value="ECO:0007669"/>
    <property type="project" value="UniProtKB-EC"/>
</dbReference>
<evidence type="ECO:0000256" key="1">
    <source>
        <dbReference type="ARBA" id="ARBA00005272"/>
    </source>
</evidence>
<evidence type="ECO:0000256" key="6">
    <source>
        <dbReference type="ARBA" id="ARBA00023002"/>
    </source>
</evidence>
<dbReference type="Pfam" id="PF07992">
    <property type="entry name" value="Pyr_redox_2"/>
    <property type="match status" value="1"/>
</dbReference>
<dbReference type="PANTHER" id="PTHR43706">
    <property type="entry name" value="NADH DEHYDROGENASE"/>
    <property type="match status" value="1"/>
</dbReference>
<dbReference type="PANTHER" id="PTHR43706:SF47">
    <property type="entry name" value="EXTERNAL NADH-UBIQUINONE OXIDOREDUCTASE 1, MITOCHONDRIAL-RELATED"/>
    <property type="match status" value="1"/>
</dbReference>
<evidence type="ECO:0000313" key="13">
    <source>
        <dbReference type="Proteomes" id="UP000242687"/>
    </source>
</evidence>
<feature type="transmembrane region" description="Helical" evidence="9">
    <location>
        <begin position="372"/>
        <end position="392"/>
    </location>
</feature>
<keyword evidence="3" id="KW-0285">Flavoprotein</keyword>
<dbReference type="EMBL" id="PGFJ01000001">
    <property type="protein sequence ID" value="PJJ84788.1"/>
    <property type="molecule type" value="Genomic_DNA"/>
</dbReference>
<keyword evidence="6" id="KW-0560">Oxidoreductase</keyword>
<dbReference type="EC" id="1.6.5.9" evidence="2"/>
<dbReference type="PRINTS" id="PR00368">
    <property type="entry name" value="FADPNR"/>
</dbReference>
<keyword evidence="5" id="KW-0809">Transit peptide</keyword>
<keyword evidence="9" id="KW-1133">Transmembrane helix</keyword>
<evidence type="ECO:0000256" key="4">
    <source>
        <dbReference type="ARBA" id="ARBA00022827"/>
    </source>
</evidence>
<dbReference type="AlphaFoldDB" id="A0A2H9VVE2"/>
<accession>A0A2H9VVE2</accession>
<evidence type="ECO:0000256" key="8">
    <source>
        <dbReference type="ARBA" id="ARBA00047599"/>
    </source>
</evidence>
<feature type="domain" description="FAD/NAD(P)-binding" evidence="10">
    <location>
        <begin position="10"/>
        <end position="328"/>
    </location>
</feature>
<evidence type="ECO:0000256" key="7">
    <source>
        <dbReference type="ARBA" id="ARBA00023027"/>
    </source>
</evidence>
<evidence type="ECO:0000256" key="9">
    <source>
        <dbReference type="SAM" id="Phobius"/>
    </source>
</evidence>
<evidence type="ECO:0000259" key="10">
    <source>
        <dbReference type="Pfam" id="PF07992"/>
    </source>
</evidence>
<comment type="catalytic activity">
    <reaction evidence="8">
        <text>a quinone + NADH + H(+) = a quinol + NAD(+)</text>
        <dbReference type="Rhea" id="RHEA:46160"/>
        <dbReference type="ChEBI" id="CHEBI:15378"/>
        <dbReference type="ChEBI" id="CHEBI:24646"/>
        <dbReference type="ChEBI" id="CHEBI:57540"/>
        <dbReference type="ChEBI" id="CHEBI:57945"/>
        <dbReference type="ChEBI" id="CHEBI:132124"/>
        <dbReference type="EC" id="1.6.5.9"/>
    </reaction>
</comment>
<keyword evidence="9" id="KW-0812">Transmembrane</keyword>
<name>A0A2H9VVE2_9SPHI</name>
<keyword evidence="7" id="KW-0520">NAD</keyword>
<gene>
    <name evidence="12" type="ORF">CLV57_1810</name>
</gene>
<dbReference type="SUPFAM" id="SSF51905">
    <property type="entry name" value="FAD/NAD(P)-binding domain"/>
    <property type="match status" value="1"/>
</dbReference>
<organism evidence="12 13">
    <name type="scientific">Mucilaginibacter auburnensis</name>
    <dbReference type="NCBI Taxonomy" id="1457233"/>
    <lineage>
        <taxon>Bacteria</taxon>
        <taxon>Pseudomonadati</taxon>
        <taxon>Bacteroidota</taxon>
        <taxon>Sphingobacteriia</taxon>
        <taxon>Sphingobacteriales</taxon>
        <taxon>Sphingobacteriaceae</taxon>
        <taxon>Mucilaginibacter</taxon>
    </lineage>
</organism>
<dbReference type="InterPro" id="IPR036188">
    <property type="entry name" value="FAD/NAD-bd_sf"/>
</dbReference>
<dbReference type="Gene3D" id="3.50.50.100">
    <property type="match status" value="1"/>
</dbReference>
<dbReference type="OrthoDB" id="9781621at2"/>
<evidence type="ECO:0000256" key="3">
    <source>
        <dbReference type="ARBA" id="ARBA00022630"/>
    </source>
</evidence>
<comment type="similarity">
    <text evidence="1">Belongs to the NADH dehydrogenase family.</text>
</comment>
<evidence type="ECO:0000259" key="11">
    <source>
        <dbReference type="Pfam" id="PF22366"/>
    </source>
</evidence>
<comment type="caution">
    <text evidence="12">The sequence shown here is derived from an EMBL/GenBank/DDBJ whole genome shotgun (WGS) entry which is preliminary data.</text>
</comment>
<keyword evidence="13" id="KW-1185">Reference proteome</keyword>
<evidence type="ECO:0000256" key="5">
    <source>
        <dbReference type="ARBA" id="ARBA00022946"/>
    </source>
</evidence>
<sequence>MDNNINKKPRVVIIGGGFAGLQVAKNLKNTPVEILMLDKHNYHTFQPLLYQVAVGALPADSIAFPIRRIFTFQDNFNFNMANVLKINPDSNTLDTNIGPIHYDYLVVATGSNTNFLGNDQIAHFAMPMKNVPEALNMRVLVLQNLEKALVTRDEEEREALMTFVVVGGGPTGVELSGALAEMRRLILSKDYRYLKEQHMSVYLIESKERLLAAMSEKASTVAKEYLINDKVTVYNGVRVQSYDGSTLTINNGEVIKTHNVFWAAGVKGEFPEGLENATIARGTRIQTDEINRVTGYQNIFAIGDTSAIISEEFPNGHPGVAPVAIQQGQQLAKNLLRIIKEEPTVPFKYHDKGTLATVGRNKALADIGKLKLTGFIAWILWGFVHIMSLAGFSNKAAVFMEWVINYLTKNSDNRLILRPFNTETRKVDPDH</sequence>
<keyword evidence="9" id="KW-0472">Membrane</keyword>
<reference evidence="12 13" key="1">
    <citation type="submission" date="2017-11" db="EMBL/GenBank/DDBJ databases">
        <title>Genomic Encyclopedia of Archaeal and Bacterial Type Strains, Phase II (KMG-II): From Individual Species to Whole Genera.</title>
        <authorList>
            <person name="Goeker M."/>
        </authorList>
    </citation>
    <scope>NUCLEOTIDE SEQUENCE [LARGE SCALE GENOMIC DNA]</scope>
    <source>
        <strain evidence="12 13">DSM 28175</strain>
    </source>
</reference>
<evidence type="ECO:0000313" key="12">
    <source>
        <dbReference type="EMBL" id="PJJ84788.1"/>
    </source>
</evidence>
<protein>
    <recommendedName>
        <fullName evidence="2">NADH:ubiquinone reductase (non-electrogenic)</fullName>
        <ecNumber evidence="2">1.6.5.9</ecNumber>
    </recommendedName>
</protein>
<dbReference type="InterPro" id="IPR045024">
    <property type="entry name" value="NDH-2"/>
</dbReference>